<dbReference type="Proteomes" id="UP000196534">
    <property type="component" value="Unassembled WGS sequence"/>
</dbReference>
<accession>A0A1Y5NG15</accession>
<feature type="transmembrane region" description="Helical" evidence="2">
    <location>
        <begin position="82"/>
        <end position="104"/>
    </location>
</feature>
<dbReference type="EMBL" id="NDYR01000019">
    <property type="protein sequence ID" value="OUT16772.1"/>
    <property type="molecule type" value="Genomic_DNA"/>
</dbReference>
<gene>
    <name evidence="3" type="ORF">B9N61_08905</name>
</gene>
<keyword evidence="2" id="KW-0472">Membrane</keyword>
<evidence type="ECO:0000256" key="1">
    <source>
        <dbReference type="SAM" id="MobiDB-lite"/>
    </source>
</evidence>
<feature type="transmembrane region" description="Helical" evidence="2">
    <location>
        <begin position="186"/>
        <end position="204"/>
    </location>
</feature>
<feature type="transmembrane region" description="Helical" evidence="2">
    <location>
        <begin position="247"/>
        <end position="269"/>
    </location>
</feature>
<feature type="region of interest" description="Disordered" evidence="1">
    <location>
        <begin position="1"/>
        <end position="36"/>
    </location>
</feature>
<feature type="transmembrane region" description="Helical" evidence="2">
    <location>
        <begin position="312"/>
        <end position="337"/>
    </location>
</feature>
<feature type="compositionally biased region" description="Basic residues" evidence="1">
    <location>
        <begin position="1"/>
        <end position="10"/>
    </location>
</feature>
<keyword evidence="2" id="KW-1133">Transmembrane helix</keyword>
<comment type="caution">
    <text evidence="3">The sequence shown here is derived from an EMBL/GenBank/DDBJ whole genome shotgun (WGS) entry which is preliminary data.</text>
</comment>
<evidence type="ECO:0000313" key="3">
    <source>
        <dbReference type="EMBL" id="OUT16772.1"/>
    </source>
</evidence>
<sequence>MKQKNKRIPRNKTNSINSNKAENNMGKDGKKGSNTKSSCDFKKLLCIGRRLKKKFMESKNMSEERKEEKDFLHKVLKNLLRLHPLILSGISVVGMICYFVYFGFELRYFPDLGGSDVAYVGVLLFFILTIISLFIILPCLFYPGYYKNKKTKTWMFCFGLSLLPLFILVLTAAFNYINTNKMPFNIMVYSLGGSIIYLFLVILVDKKINNDKLVVCFAYTILNKTIIEDDKNNTDKIDRLITKVIRYIVPTIFTISILFILFILFFIINYSFEIEWTNLDIWFYSTMLGFSIMTLSYFKGLEYFYKQNDYKLLLVTVSTVVLVILYLLSSGAILHWLGMTNIEYKYLSIEKSVAGALPEKIFKNGKCCDDSKTYYDENETGGVIKLHNIKALSTLGKFYYLEAIGCEKNETIRFELDASKIISREK</sequence>
<feature type="transmembrane region" description="Helical" evidence="2">
    <location>
        <begin position="116"/>
        <end position="142"/>
    </location>
</feature>
<organism evidence="3 4">
    <name type="scientific">Campylobacter concisus</name>
    <dbReference type="NCBI Taxonomy" id="199"/>
    <lineage>
        <taxon>Bacteria</taxon>
        <taxon>Pseudomonadati</taxon>
        <taxon>Campylobacterota</taxon>
        <taxon>Epsilonproteobacteria</taxon>
        <taxon>Campylobacterales</taxon>
        <taxon>Campylobacteraceae</taxon>
        <taxon>Campylobacter</taxon>
    </lineage>
</organism>
<feature type="transmembrane region" description="Helical" evidence="2">
    <location>
        <begin position="281"/>
        <end position="300"/>
    </location>
</feature>
<feature type="transmembrane region" description="Helical" evidence="2">
    <location>
        <begin position="154"/>
        <end position="174"/>
    </location>
</feature>
<reference evidence="3 4" key="1">
    <citation type="submission" date="2017-04" db="EMBL/GenBank/DDBJ databases">
        <title>Complete genome of Campylobacter concisus ATCC 33237T and draft genomes for an additional eight well characterized C. concisus strains.</title>
        <authorList>
            <person name="Cornelius A.J."/>
            <person name="Miller W.G."/>
            <person name="Lastovica A.J."/>
            <person name="On S.L."/>
            <person name="French N.P."/>
            <person name="Vandenberg O."/>
            <person name="Biggs P.J."/>
        </authorList>
    </citation>
    <scope>NUCLEOTIDE SEQUENCE [LARGE SCALE GENOMIC DNA]</scope>
    <source>
        <strain evidence="3 4">Lasto205.94</strain>
    </source>
</reference>
<feature type="compositionally biased region" description="Polar residues" evidence="1">
    <location>
        <begin position="11"/>
        <end position="22"/>
    </location>
</feature>
<dbReference type="AlphaFoldDB" id="A0A1Y5NG15"/>
<proteinExistence type="predicted"/>
<evidence type="ECO:0000256" key="2">
    <source>
        <dbReference type="SAM" id="Phobius"/>
    </source>
</evidence>
<evidence type="ECO:0000313" key="4">
    <source>
        <dbReference type="Proteomes" id="UP000196534"/>
    </source>
</evidence>
<protein>
    <submittedName>
        <fullName evidence="3">Uncharacterized protein</fullName>
    </submittedName>
</protein>
<name>A0A1Y5NG15_9BACT</name>
<keyword evidence="2" id="KW-0812">Transmembrane</keyword>
<dbReference type="RefSeq" id="WP_087586775.1">
    <property type="nucleotide sequence ID" value="NZ_CABMKP010000019.1"/>
</dbReference>